<gene>
    <name evidence="4" type="ORF">P167DRAFT_590810</name>
</gene>
<dbReference type="PANTHER" id="PTHR24180:SF45">
    <property type="entry name" value="POLY [ADP-RIBOSE] POLYMERASE TANKYRASE"/>
    <property type="match status" value="1"/>
</dbReference>
<dbReference type="PROSITE" id="PS50297">
    <property type="entry name" value="ANK_REP_REGION"/>
    <property type="match status" value="4"/>
</dbReference>
<protein>
    <submittedName>
        <fullName evidence="4">Ankyrin</fullName>
    </submittedName>
</protein>
<dbReference type="OrthoDB" id="341259at2759"/>
<feature type="repeat" description="ANK" evidence="3">
    <location>
        <begin position="203"/>
        <end position="242"/>
    </location>
</feature>
<feature type="repeat" description="ANK" evidence="3">
    <location>
        <begin position="1"/>
        <end position="27"/>
    </location>
</feature>
<dbReference type="PANTHER" id="PTHR24180">
    <property type="entry name" value="CYCLIN-DEPENDENT KINASE INHIBITOR 2C-RELATED"/>
    <property type="match status" value="1"/>
</dbReference>
<proteinExistence type="predicted"/>
<dbReference type="InterPro" id="IPR036770">
    <property type="entry name" value="Ankyrin_rpt-contain_sf"/>
</dbReference>
<dbReference type="InterPro" id="IPR002110">
    <property type="entry name" value="Ankyrin_rpt"/>
</dbReference>
<dbReference type="PROSITE" id="PS50088">
    <property type="entry name" value="ANK_REPEAT"/>
    <property type="match status" value="6"/>
</dbReference>
<evidence type="ECO:0000256" key="2">
    <source>
        <dbReference type="ARBA" id="ARBA00023043"/>
    </source>
</evidence>
<feature type="repeat" description="ANK" evidence="3">
    <location>
        <begin position="170"/>
        <end position="202"/>
    </location>
</feature>
<accession>A0A3N4L076</accession>
<dbReference type="SUPFAM" id="SSF48403">
    <property type="entry name" value="Ankyrin repeat"/>
    <property type="match status" value="1"/>
</dbReference>
<reference evidence="4 5" key="1">
    <citation type="journal article" date="2018" name="Nat. Ecol. Evol.">
        <title>Pezizomycetes genomes reveal the molecular basis of ectomycorrhizal truffle lifestyle.</title>
        <authorList>
            <person name="Murat C."/>
            <person name="Payen T."/>
            <person name="Noel B."/>
            <person name="Kuo A."/>
            <person name="Morin E."/>
            <person name="Chen J."/>
            <person name="Kohler A."/>
            <person name="Krizsan K."/>
            <person name="Balestrini R."/>
            <person name="Da Silva C."/>
            <person name="Montanini B."/>
            <person name="Hainaut M."/>
            <person name="Levati E."/>
            <person name="Barry K.W."/>
            <person name="Belfiori B."/>
            <person name="Cichocki N."/>
            <person name="Clum A."/>
            <person name="Dockter R.B."/>
            <person name="Fauchery L."/>
            <person name="Guy J."/>
            <person name="Iotti M."/>
            <person name="Le Tacon F."/>
            <person name="Lindquist E.A."/>
            <person name="Lipzen A."/>
            <person name="Malagnac F."/>
            <person name="Mello A."/>
            <person name="Molinier V."/>
            <person name="Miyauchi S."/>
            <person name="Poulain J."/>
            <person name="Riccioni C."/>
            <person name="Rubini A."/>
            <person name="Sitrit Y."/>
            <person name="Splivallo R."/>
            <person name="Traeger S."/>
            <person name="Wang M."/>
            <person name="Zifcakova L."/>
            <person name="Wipf D."/>
            <person name="Zambonelli A."/>
            <person name="Paolocci F."/>
            <person name="Nowrousian M."/>
            <person name="Ottonello S."/>
            <person name="Baldrian P."/>
            <person name="Spatafora J.W."/>
            <person name="Henrissat B."/>
            <person name="Nagy L.G."/>
            <person name="Aury J.M."/>
            <person name="Wincker P."/>
            <person name="Grigoriev I.V."/>
            <person name="Bonfante P."/>
            <person name="Martin F.M."/>
        </authorList>
    </citation>
    <scope>NUCLEOTIDE SEQUENCE [LARGE SCALE GENOMIC DNA]</scope>
    <source>
        <strain evidence="4 5">CCBAS932</strain>
    </source>
</reference>
<sequence length="313" mass="34944">MAIKCERSDHIIQLLLEKGADTSIPNEDASTALHCAIKENSSRCIIKLLLEEGAGPSIQNEDASTVLHCAIKENSSERIIKPLLGKGADPSIENRRDGETALHSTITYRRSDHIIQLLLENGADPSVKNRCGLAALHQAMVCAIVERSERSETIIQLLEKYMDPSIKDKHGQISFHDAIRCRHENAIQLFLDNGVDISIRDSYGRTPLHVTVENFWYPNTVTIDSILKTLLRHGANPLDTDNAGKTPLEYADDSIRFCVAFIMREEISKRDGHVPEILIRHTDDIPENGAKRAKSEEIEQVEAQMLNVEIDIG</sequence>
<name>A0A3N4L076_9PEZI</name>
<keyword evidence="2 3" id="KW-0040">ANK repeat</keyword>
<dbReference type="SMART" id="SM00248">
    <property type="entry name" value="ANK"/>
    <property type="match status" value="5"/>
</dbReference>
<organism evidence="4 5">
    <name type="scientific">Morchella conica CCBAS932</name>
    <dbReference type="NCBI Taxonomy" id="1392247"/>
    <lineage>
        <taxon>Eukaryota</taxon>
        <taxon>Fungi</taxon>
        <taxon>Dikarya</taxon>
        <taxon>Ascomycota</taxon>
        <taxon>Pezizomycotina</taxon>
        <taxon>Pezizomycetes</taxon>
        <taxon>Pezizales</taxon>
        <taxon>Morchellaceae</taxon>
        <taxon>Morchella</taxon>
    </lineage>
</organism>
<evidence type="ECO:0000313" key="5">
    <source>
        <dbReference type="Proteomes" id="UP000277580"/>
    </source>
</evidence>
<feature type="repeat" description="ANK" evidence="3">
    <location>
        <begin position="97"/>
        <end position="130"/>
    </location>
</feature>
<dbReference type="AlphaFoldDB" id="A0A3N4L076"/>
<feature type="repeat" description="ANK" evidence="3">
    <location>
        <begin position="62"/>
        <end position="95"/>
    </location>
</feature>
<keyword evidence="1" id="KW-0677">Repeat</keyword>
<feature type="repeat" description="ANK" evidence="3">
    <location>
        <begin position="28"/>
        <end position="61"/>
    </location>
</feature>
<dbReference type="Pfam" id="PF12796">
    <property type="entry name" value="Ank_2"/>
    <property type="match status" value="2"/>
</dbReference>
<evidence type="ECO:0000256" key="3">
    <source>
        <dbReference type="PROSITE-ProRule" id="PRU00023"/>
    </source>
</evidence>
<dbReference type="InterPro" id="IPR051637">
    <property type="entry name" value="Ank_repeat_dom-contain_49"/>
</dbReference>
<dbReference type="Proteomes" id="UP000277580">
    <property type="component" value="Unassembled WGS sequence"/>
</dbReference>
<dbReference type="STRING" id="1392247.A0A3N4L076"/>
<evidence type="ECO:0000256" key="1">
    <source>
        <dbReference type="ARBA" id="ARBA00022737"/>
    </source>
</evidence>
<keyword evidence="5" id="KW-1185">Reference proteome</keyword>
<dbReference type="Pfam" id="PF00023">
    <property type="entry name" value="Ank"/>
    <property type="match status" value="1"/>
</dbReference>
<evidence type="ECO:0000313" key="4">
    <source>
        <dbReference type="EMBL" id="RPB11375.1"/>
    </source>
</evidence>
<dbReference type="InParanoid" id="A0A3N4L076"/>
<dbReference type="Gene3D" id="1.25.40.20">
    <property type="entry name" value="Ankyrin repeat-containing domain"/>
    <property type="match status" value="2"/>
</dbReference>
<dbReference type="EMBL" id="ML119136">
    <property type="protein sequence ID" value="RPB11375.1"/>
    <property type="molecule type" value="Genomic_DNA"/>
</dbReference>